<comment type="caution">
    <text evidence="8">Lacks conserved residue(s) required for the propagation of feature annotation.</text>
</comment>
<protein>
    <recommendedName>
        <fullName evidence="11">Lysosome-associated membrane glycoprotein 2-like luminal domain-containing protein</fullName>
    </recommendedName>
</protein>
<evidence type="ECO:0000256" key="10">
    <source>
        <dbReference type="SAM" id="SignalP"/>
    </source>
</evidence>
<keyword evidence="7" id="KW-0325">Glycoprotein</keyword>
<keyword evidence="4" id="KW-0967">Endosome</keyword>
<feature type="domain" description="Lysosome-associated membrane glycoprotein 2-like luminal" evidence="11">
    <location>
        <begin position="486"/>
        <end position="646"/>
    </location>
</feature>
<dbReference type="PROSITE" id="PS51407">
    <property type="entry name" value="LAMP_3"/>
    <property type="match status" value="1"/>
</dbReference>
<gene>
    <name evidence="12" type="ORF">BRAFLDRAFT_72393</name>
</gene>
<evidence type="ECO:0000259" key="11">
    <source>
        <dbReference type="Pfam" id="PF01299"/>
    </source>
</evidence>
<keyword evidence="8" id="KW-1015">Disulfide bond</keyword>
<dbReference type="GO" id="GO:0005765">
    <property type="term" value="C:lysosomal membrane"/>
    <property type="evidence" value="ECO:0007669"/>
    <property type="project" value="UniProtKB-SubCell"/>
</dbReference>
<feature type="transmembrane region" description="Helical" evidence="9">
    <location>
        <begin position="664"/>
        <end position="687"/>
    </location>
</feature>
<dbReference type="STRING" id="7739.C3Y041"/>
<proteinExistence type="inferred from homology"/>
<comment type="subcellular location">
    <subcellularLocation>
        <location evidence="1">Endosome membrane</location>
        <topology evidence="1">Single-pass type I membrane protein</topology>
    </subcellularLocation>
    <subcellularLocation>
        <location evidence="8">Lysosome membrane</location>
        <topology evidence="8">Single-pass type I membrane protein</topology>
    </subcellularLocation>
</comment>
<comment type="similarity">
    <text evidence="8">Belongs to the LAMP family.</text>
</comment>
<evidence type="ECO:0000313" key="12">
    <source>
        <dbReference type="EMBL" id="EEN66407.1"/>
    </source>
</evidence>
<dbReference type="InParanoid" id="C3Y041"/>
<accession>C3Y041</accession>
<evidence type="ECO:0000256" key="9">
    <source>
        <dbReference type="SAM" id="Phobius"/>
    </source>
</evidence>
<organism>
    <name type="scientific">Branchiostoma floridae</name>
    <name type="common">Florida lancelet</name>
    <name type="synonym">Amphioxus</name>
    <dbReference type="NCBI Taxonomy" id="7739"/>
    <lineage>
        <taxon>Eukaryota</taxon>
        <taxon>Metazoa</taxon>
        <taxon>Chordata</taxon>
        <taxon>Cephalochordata</taxon>
        <taxon>Leptocardii</taxon>
        <taxon>Amphioxiformes</taxon>
        <taxon>Branchiostomatidae</taxon>
        <taxon>Branchiostoma</taxon>
    </lineage>
</organism>
<feature type="domain" description="Lysosome-associated membrane glycoprotein 2-like luminal" evidence="11">
    <location>
        <begin position="238"/>
        <end position="391"/>
    </location>
</feature>
<dbReference type="PRINTS" id="PR00336">
    <property type="entry name" value="LYSASSOCTDMP"/>
</dbReference>
<evidence type="ECO:0000256" key="3">
    <source>
        <dbReference type="ARBA" id="ARBA00022729"/>
    </source>
</evidence>
<dbReference type="FunFam" id="2.40.160.110:FF:000008">
    <property type="entry name" value="Uncharacterized protein"/>
    <property type="match status" value="3"/>
</dbReference>
<feature type="domain" description="Lysosome-associated membrane glycoprotein 2-like luminal" evidence="11">
    <location>
        <begin position="42"/>
        <end position="205"/>
    </location>
</feature>
<dbReference type="GO" id="GO:0010008">
    <property type="term" value="C:endosome membrane"/>
    <property type="evidence" value="ECO:0007669"/>
    <property type="project" value="UniProtKB-SubCell"/>
</dbReference>
<dbReference type="PANTHER" id="PTHR11506">
    <property type="entry name" value="LYSOSOME-ASSOCIATED MEMBRANE GLYCOPROTEIN"/>
    <property type="match status" value="1"/>
</dbReference>
<evidence type="ECO:0000256" key="5">
    <source>
        <dbReference type="ARBA" id="ARBA00022989"/>
    </source>
</evidence>
<name>C3Y041_BRAFL</name>
<reference evidence="12" key="1">
    <citation type="journal article" date="2008" name="Nature">
        <title>The amphioxus genome and the evolution of the chordate karyotype.</title>
        <authorList>
            <consortium name="US DOE Joint Genome Institute (JGI-PGF)"/>
            <person name="Putnam N.H."/>
            <person name="Butts T."/>
            <person name="Ferrier D.E.K."/>
            <person name="Furlong R.F."/>
            <person name="Hellsten U."/>
            <person name="Kawashima T."/>
            <person name="Robinson-Rechavi M."/>
            <person name="Shoguchi E."/>
            <person name="Terry A."/>
            <person name="Yu J.-K."/>
            <person name="Benito-Gutierrez E.L."/>
            <person name="Dubchak I."/>
            <person name="Garcia-Fernandez J."/>
            <person name="Gibson-Brown J.J."/>
            <person name="Grigoriev I.V."/>
            <person name="Horton A.C."/>
            <person name="de Jong P.J."/>
            <person name="Jurka J."/>
            <person name="Kapitonov V.V."/>
            <person name="Kohara Y."/>
            <person name="Kuroki Y."/>
            <person name="Lindquist E."/>
            <person name="Lucas S."/>
            <person name="Osoegawa K."/>
            <person name="Pennacchio L.A."/>
            <person name="Salamov A.A."/>
            <person name="Satou Y."/>
            <person name="Sauka-Spengler T."/>
            <person name="Schmutz J."/>
            <person name="Shin-I T."/>
            <person name="Toyoda A."/>
            <person name="Bronner-Fraser M."/>
            <person name="Fujiyama A."/>
            <person name="Holland L.Z."/>
            <person name="Holland P.W.H."/>
            <person name="Satoh N."/>
            <person name="Rokhsar D.S."/>
        </authorList>
    </citation>
    <scope>NUCLEOTIDE SEQUENCE [LARGE SCALE GENOMIC DNA]</scope>
    <source>
        <strain evidence="12">S238N-H82</strain>
        <tissue evidence="12">Testes</tissue>
    </source>
</reference>
<dbReference type="InterPro" id="IPR002000">
    <property type="entry name" value="Lysosome-assoc_membr_glycop"/>
</dbReference>
<keyword evidence="2 8" id="KW-0812">Transmembrane</keyword>
<evidence type="ECO:0000256" key="6">
    <source>
        <dbReference type="ARBA" id="ARBA00023136"/>
    </source>
</evidence>
<dbReference type="InterPro" id="IPR048528">
    <property type="entry name" value="Lamp2-like_luminal"/>
</dbReference>
<dbReference type="EMBL" id="GG666477">
    <property type="protein sequence ID" value="EEN66407.1"/>
    <property type="molecule type" value="Genomic_DNA"/>
</dbReference>
<feature type="chain" id="PRO_5002934506" description="Lysosome-associated membrane glycoprotein 2-like luminal domain-containing protein" evidence="10">
    <location>
        <begin position="24"/>
        <end position="701"/>
    </location>
</feature>
<dbReference type="PANTHER" id="PTHR11506:SF41">
    <property type="entry name" value="LYSOSOME-ASSOCIATED MEMBRANE GLYCOPROTEIN 1-LIKE"/>
    <property type="match status" value="1"/>
</dbReference>
<evidence type="ECO:0000256" key="4">
    <source>
        <dbReference type="ARBA" id="ARBA00022753"/>
    </source>
</evidence>
<keyword evidence="6 8" id="KW-0472">Membrane</keyword>
<sequence>MSFTPTILSVLFVLLVRTSVGYAAYEPAPPEGHFVVTKKPLTGQPEPCLSLTIAAMINVGYTRTDNTTATVSFTLPTDSTVGGVCSHRTDERHARITLGFGLGMDGTFELDLTFGRNVIHRHFWLEDVAVCYKLVPDTFPDARDSNAVAKATISNRQYFYTSSTTFHPHSYLCDKHQNIDFIFSEPDRPTSTLSIHSIQVQPFYVPHSGKFSAPQKCPDDMTTTPALPTTQPPLNPIGHFTLNDTEGNPCFLLSVGVHFHVLYELKDNNTVAAEYDLPRNSTVGGGCGGSKATIALSFFKGFNLTATFKTKDSNSSFELVSASVGYVREPKLFPYAKFPGTAVHEVQTDGPSMFVTELGKSYLCRSVQFYDVGSTVKLYVTDLQVQPFAVKNRSFSEAFECAQDLPYTMAPIENATTVIALNTTAATMAPISNVTTISPSNATTATVAPIRNATTVQPSDTTMVPIKNATTIMTTPKHTAPPDQPPQGHFEVKDTKGHVCLLANLSLQFKVNYTKTDRKKNTGVFDLPKTAKATGFCGSDNSSLTLTFRDDAFNVTFDFFKDKAVKGNGVGRFNASTIEIWYTELPSVFPGTKSPDSRRHVRSNTLNIFSADADKSYKCNADVDITVTKDVSILASHVQIQPFGVKSGQFSSAEECSEDAGSNAVPVIIGVVVGVFVLAVFVAYIVVNKRKAKTQMLEAMA</sequence>
<dbReference type="eggNOG" id="KOG4818">
    <property type="taxonomic scope" value="Eukaryota"/>
</dbReference>
<dbReference type="Gene3D" id="2.40.160.110">
    <property type="match status" value="3"/>
</dbReference>
<evidence type="ECO:0000256" key="2">
    <source>
        <dbReference type="ARBA" id="ARBA00022692"/>
    </source>
</evidence>
<feature type="signal peptide" evidence="10">
    <location>
        <begin position="1"/>
        <end position="23"/>
    </location>
</feature>
<feature type="disulfide bond" evidence="8">
    <location>
        <begin position="619"/>
        <end position="656"/>
    </location>
</feature>
<evidence type="ECO:0000256" key="7">
    <source>
        <dbReference type="ARBA" id="ARBA00023180"/>
    </source>
</evidence>
<evidence type="ECO:0000256" key="1">
    <source>
        <dbReference type="ARBA" id="ARBA00004530"/>
    </source>
</evidence>
<keyword evidence="3 10" id="KW-0732">Signal</keyword>
<keyword evidence="5 9" id="KW-1133">Transmembrane helix</keyword>
<dbReference type="Pfam" id="PF01299">
    <property type="entry name" value="Lamp2-like_luminal"/>
    <property type="match status" value="3"/>
</dbReference>
<evidence type="ECO:0000256" key="8">
    <source>
        <dbReference type="PROSITE-ProRule" id="PRU00740"/>
    </source>
</evidence>
<keyword evidence="8" id="KW-0458">Lysosome</keyword>
<dbReference type="AlphaFoldDB" id="C3Y041"/>